<feature type="compositionally biased region" description="Low complexity" evidence="1">
    <location>
        <begin position="743"/>
        <end position="756"/>
    </location>
</feature>
<dbReference type="EMBL" id="JARJCW010000009">
    <property type="protein sequence ID" value="KAJ7220721.1"/>
    <property type="molecule type" value="Genomic_DNA"/>
</dbReference>
<dbReference type="Pfam" id="PF13805">
    <property type="entry name" value="Pil1"/>
    <property type="match status" value="1"/>
</dbReference>
<feature type="region of interest" description="Disordered" evidence="1">
    <location>
        <begin position="639"/>
        <end position="853"/>
    </location>
</feature>
<dbReference type="InterPro" id="IPR027267">
    <property type="entry name" value="AH/BAR_dom_sf"/>
</dbReference>
<feature type="region of interest" description="Disordered" evidence="1">
    <location>
        <begin position="249"/>
        <end position="373"/>
    </location>
</feature>
<accession>A0AAD6YK17</accession>
<keyword evidence="3" id="KW-1185">Reference proteome</keyword>
<sequence length="908" mass="96407">MLKKIAHSSTVPSLAGNKDLRPLQDLITAEKAVLISLQKASVDIAKASETLRVWGAGEGDDLNDILGASTTILGHFSAALSGYATREHAIRDHLKAVRTREEALDELKRRRKSALARADSTEKKLNKMGPEHKNLPAQTEMLAQQQAQIRQMDGEIMNEEAALGDFKRTSVRAFMGIKFGGLLECCEKGCVVAEMGRSVVSEISEEPTTPGLARTMYLGHQNTQQRVAEAERCVNEIVFSALPPWVPSSGPAGGLPQQNTNIGDGDSMTNMGFSAQNTGMSFPGGLNPQLADMGSISVQNTGVGGVDARNPYDAPPDAGSGFLPPPDVNGSFMDQRVSSGGSPAYQPPVSSPGGTYAAPGGSPAYQPPVSSPGGTYVAPGGSYMSSQGGFTPGAPDGDYSVPGGTEASSEAPRKDFGAGLSSTGEGPGGGRFATFPGAGQGQASPSLGAMTRKDTSSSDFMTAVLDAGEFGRITGTPPQGSSQGQSASQTAQMAALSAKHQEREGEKQRHQQEEDPVPEYHDYDYELALHFRPDRLRVQRHPSSVVCGADQAAWQRNRVASTGGRRRRRILASRSVVGILMCLYWSLIFLHTEPPYMKRQEPSPIASRSRREDERALNAAAAREITREMDALNFMQNGGWEFASSPTRDQPPNRDSGREQSPSHEFRPSSQEPSPPSLSITASPPESQYASIPPLANPYAPPPREPSRSPPVAGHQTAPSWDATADPQPFAPGHHTKPSWAASPVDGPGSPSSSSPRLEAPYRAPFANRSTSSLNSQVQPPPAGARTISAAAFRRPQKTPGAGGDLADTSPLAPKKRLPASPYPQQRAPSGLREPQPPAQQAPPSGDEGMFDYISAYERDSKAFFDDGAHVGSPKQTDYGHLGNVQVVGGVPASPGYNRTDRDADDIR</sequence>
<feature type="compositionally biased region" description="Basic and acidic residues" evidence="1">
    <location>
        <begin position="119"/>
        <end position="132"/>
    </location>
</feature>
<protein>
    <submittedName>
        <fullName evidence="2">Eisosome component PIL1-domain-containing protein</fullName>
    </submittedName>
</protein>
<feature type="region of interest" description="Disordered" evidence="1">
    <location>
        <begin position="866"/>
        <end position="908"/>
    </location>
</feature>
<dbReference type="InterPro" id="IPR028245">
    <property type="entry name" value="PIL1/LSP1"/>
</dbReference>
<feature type="region of interest" description="Disordered" evidence="1">
    <location>
        <begin position="470"/>
        <end position="519"/>
    </location>
</feature>
<feature type="compositionally biased region" description="Polar residues" evidence="1">
    <location>
        <begin position="256"/>
        <end position="280"/>
    </location>
</feature>
<feature type="compositionally biased region" description="Basic and acidic residues" evidence="1">
    <location>
        <begin position="499"/>
        <end position="519"/>
    </location>
</feature>
<dbReference type="Gene3D" id="1.20.1270.60">
    <property type="entry name" value="Arfaptin homology (AH) domain/BAR domain"/>
    <property type="match status" value="1"/>
</dbReference>
<dbReference type="GO" id="GO:0036286">
    <property type="term" value="C:eisosome filament"/>
    <property type="evidence" value="ECO:0007669"/>
    <property type="project" value="TreeGrafter"/>
</dbReference>
<dbReference type="GO" id="GO:0006897">
    <property type="term" value="P:endocytosis"/>
    <property type="evidence" value="ECO:0007669"/>
    <property type="project" value="TreeGrafter"/>
</dbReference>
<dbReference type="PANTHER" id="PTHR31962">
    <property type="entry name" value="SPHINGOLIPID LONG CHAIN BASE-RESPONSIVE PROTEIN PIL1"/>
    <property type="match status" value="1"/>
</dbReference>
<dbReference type="AlphaFoldDB" id="A0AAD6YK17"/>
<dbReference type="GO" id="GO:0005886">
    <property type="term" value="C:plasma membrane"/>
    <property type="evidence" value="ECO:0007669"/>
    <property type="project" value="TreeGrafter"/>
</dbReference>
<comment type="caution">
    <text evidence="2">The sequence shown here is derived from an EMBL/GenBank/DDBJ whole genome shotgun (WGS) entry which is preliminary data.</text>
</comment>
<feature type="compositionally biased region" description="Pro residues" evidence="1">
    <location>
        <begin position="695"/>
        <end position="704"/>
    </location>
</feature>
<reference evidence="2" key="1">
    <citation type="submission" date="2023-03" db="EMBL/GenBank/DDBJ databases">
        <title>Massive genome expansion in bonnet fungi (Mycena s.s.) driven by repeated elements and novel gene families across ecological guilds.</title>
        <authorList>
            <consortium name="Lawrence Berkeley National Laboratory"/>
            <person name="Harder C.B."/>
            <person name="Miyauchi S."/>
            <person name="Viragh M."/>
            <person name="Kuo A."/>
            <person name="Thoen E."/>
            <person name="Andreopoulos B."/>
            <person name="Lu D."/>
            <person name="Skrede I."/>
            <person name="Drula E."/>
            <person name="Henrissat B."/>
            <person name="Morin E."/>
            <person name="Kohler A."/>
            <person name="Barry K."/>
            <person name="LaButti K."/>
            <person name="Morin E."/>
            <person name="Salamov A."/>
            <person name="Lipzen A."/>
            <person name="Mereny Z."/>
            <person name="Hegedus B."/>
            <person name="Baldrian P."/>
            <person name="Stursova M."/>
            <person name="Weitz H."/>
            <person name="Taylor A."/>
            <person name="Grigoriev I.V."/>
            <person name="Nagy L.G."/>
            <person name="Martin F."/>
            <person name="Kauserud H."/>
        </authorList>
    </citation>
    <scope>NUCLEOTIDE SEQUENCE</scope>
    <source>
        <strain evidence="2">9144</strain>
    </source>
</reference>
<feature type="region of interest" description="Disordered" evidence="1">
    <location>
        <begin position="387"/>
        <end position="455"/>
    </location>
</feature>
<dbReference type="PANTHER" id="PTHR31962:SF6">
    <property type="entry name" value="EISOSOME COMPONENT PIL1-DOMAIN-CONTAINING PROTEIN"/>
    <property type="match status" value="1"/>
</dbReference>
<feature type="compositionally biased region" description="Polar residues" evidence="1">
    <location>
        <begin position="768"/>
        <end position="778"/>
    </location>
</feature>
<dbReference type="GO" id="GO:0008289">
    <property type="term" value="F:lipid binding"/>
    <property type="evidence" value="ECO:0007669"/>
    <property type="project" value="TreeGrafter"/>
</dbReference>
<feature type="compositionally biased region" description="Basic and acidic residues" evidence="1">
    <location>
        <begin position="651"/>
        <end position="667"/>
    </location>
</feature>
<evidence type="ECO:0000313" key="3">
    <source>
        <dbReference type="Proteomes" id="UP001219525"/>
    </source>
</evidence>
<gene>
    <name evidence="2" type="ORF">GGX14DRAFT_431869</name>
</gene>
<evidence type="ECO:0000256" key="1">
    <source>
        <dbReference type="SAM" id="MobiDB-lite"/>
    </source>
</evidence>
<proteinExistence type="predicted"/>
<dbReference type="Proteomes" id="UP001219525">
    <property type="component" value="Unassembled WGS sequence"/>
</dbReference>
<evidence type="ECO:0000313" key="2">
    <source>
        <dbReference type="EMBL" id="KAJ7220721.1"/>
    </source>
</evidence>
<feature type="region of interest" description="Disordered" evidence="1">
    <location>
        <begin position="597"/>
        <end position="617"/>
    </location>
</feature>
<name>A0AAD6YK17_9AGAR</name>
<feature type="compositionally biased region" description="Basic and acidic residues" evidence="1">
    <location>
        <begin position="899"/>
        <end position="908"/>
    </location>
</feature>
<dbReference type="GO" id="GO:0070941">
    <property type="term" value="P:eisosome assembly"/>
    <property type="evidence" value="ECO:0007669"/>
    <property type="project" value="TreeGrafter"/>
</dbReference>
<feature type="compositionally biased region" description="Polar residues" evidence="1">
    <location>
        <begin position="680"/>
        <end position="690"/>
    </location>
</feature>
<feature type="compositionally biased region" description="Low complexity" evidence="1">
    <location>
        <begin position="479"/>
        <end position="498"/>
    </location>
</feature>
<organism evidence="2 3">
    <name type="scientific">Mycena pura</name>
    <dbReference type="NCBI Taxonomy" id="153505"/>
    <lineage>
        <taxon>Eukaryota</taxon>
        <taxon>Fungi</taxon>
        <taxon>Dikarya</taxon>
        <taxon>Basidiomycota</taxon>
        <taxon>Agaricomycotina</taxon>
        <taxon>Agaricomycetes</taxon>
        <taxon>Agaricomycetidae</taxon>
        <taxon>Agaricales</taxon>
        <taxon>Marasmiineae</taxon>
        <taxon>Mycenaceae</taxon>
        <taxon>Mycena</taxon>
    </lineage>
</organism>
<feature type="region of interest" description="Disordered" evidence="1">
    <location>
        <begin position="112"/>
        <end position="132"/>
    </location>
</feature>